<evidence type="ECO:0000256" key="3">
    <source>
        <dbReference type="ARBA" id="ARBA00022801"/>
    </source>
</evidence>
<dbReference type="RefSeq" id="WP_301202414.1">
    <property type="nucleotide sequence ID" value="NZ_JAPDPI010000069.1"/>
</dbReference>
<gene>
    <name evidence="6" type="ORF">OM074_19995</name>
</gene>
<dbReference type="AlphaFoldDB" id="A0AAE3MH67"/>
<dbReference type="GO" id="GO:0005975">
    <property type="term" value="P:carbohydrate metabolic process"/>
    <property type="evidence" value="ECO:0007669"/>
    <property type="project" value="InterPro"/>
</dbReference>
<proteinExistence type="inferred from homology"/>
<dbReference type="PROSITE" id="PS51257">
    <property type="entry name" value="PROKAR_LIPOPROTEIN"/>
    <property type="match status" value="1"/>
</dbReference>
<dbReference type="InterPro" id="IPR006710">
    <property type="entry name" value="Glyco_hydro_43"/>
</dbReference>
<dbReference type="Proteomes" id="UP001207408">
    <property type="component" value="Unassembled WGS sequence"/>
</dbReference>
<keyword evidence="3 5" id="KW-0378">Hydrolase</keyword>
<evidence type="ECO:0000313" key="6">
    <source>
        <dbReference type="EMBL" id="MCW3807918.1"/>
    </source>
</evidence>
<evidence type="ECO:0000256" key="5">
    <source>
        <dbReference type="RuleBase" id="RU361187"/>
    </source>
</evidence>
<dbReference type="Pfam" id="PF04616">
    <property type="entry name" value="Glyco_hydro_43"/>
    <property type="match status" value="1"/>
</dbReference>
<comment type="caution">
    <text evidence="6">The sequence shown here is derived from an EMBL/GenBank/DDBJ whole genome shotgun (WGS) entry which is preliminary data.</text>
</comment>
<protein>
    <submittedName>
        <fullName evidence="6">Glycoside hydrolase family 43 protein</fullName>
    </submittedName>
</protein>
<dbReference type="InterPro" id="IPR023296">
    <property type="entry name" value="Glyco_hydro_beta-prop_sf"/>
</dbReference>
<name>A0AAE3MH67_9BACT</name>
<dbReference type="CDD" id="cd08983">
    <property type="entry name" value="GH43_Bt3655-like"/>
    <property type="match status" value="1"/>
</dbReference>
<comment type="pathway">
    <text evidence="1">Glycan metabolism; L-arabinan degradation.</text>
</comment>
<dbReference type="SUPFAM" id="SSF75005">
    <property type="entry name" value="Arabinanase/levansucrase/invertase"/>
    <property type="match status" value="1"/>
</dbReference>
<sequence length="323" mass="37012">MLNYTKIKLSTIAFGLMLLLLSGCTPPKKDVYLFSYFIDKGKDGLHLAYSYDGHNWETLNNGKTFLEPLVGKDKLMRDPSITQGNDGTFHMVWTTGWWDKGIGYASSKDLIHWSEQKNIPVMAHLDSTKNTWAPELFYEEKEDVFYIIWASTVPGSFPEVETTTNERGLNHRQYYTTTKDFNSFSPTQLFFDPGFSVIDAAIIKRESDYMMVVKNEMSVPKEKNLRTTFTSDLSKGFPVEVSESISGDCWAEGPTPLQVGEYIYIYFDKYREHKYGAIRSKDAQQWEDVSDVINLPKGIRHGTAFKVSEDILTKLLSDNQNQE</sequence>
<dbReference type="GO" id="GO:0004553">
    <property type="term" value="F:hydrolase activity, hydrolyzing O-glycosyl compounds"/>
    <property type="evidence" value="ECO:0007669"/>
    <property type="project" value="InterPro"/>
</dbReference>
<dbReference type="EMBL" id="JAPDPI010000069">
    <property type="protein sequence ID" value="MCW3807918.1"/>
    <property type="molecule type" value="Genomic_DNA"/>
</dbReference>
<dbReference type="InterPro" id="IPR050727">
    <property type="entry name" value="GH43_arabinanases"/>
</dbReference>
<accession>A0AAE3MH67</accession>
<evidence type="ECO:0000256" key="2">
    <source>
        <dbReference type="ARBA" id="ARBA00009865"/>
    </source>
</evidence>
<evidence type="ECO:0000256" key="4">
    <source>
        <dbReference type="ARBA" id="ARBA00023295"/>
    </source>
</evidence>
<comment type="similarity">
    <text evidence="2 5">Belongs to the glycosyl hydrolase 43 family.</text>
</comment>
<organism evidence="6 7">
    <name type="scientific">Plebeiibacterium marinum</name>
    <dbReference type="NCBI Taxonomy" id="2992111"/>
    <lineage>
        <taxon>Bacteria</taxon>
        <taxon>Pseudomonadati</taxon>
        <taxon>Bacteroidota</taxon>
        <taxon>Bacteroidia</taxon>
        <taxon>Marinilabiliales</taxon>
        <taxon>Marinilabiliaceae</taxon>
        <taxon>Plebeiibacterium</taxon>
    </lineage>
</organism>
<dbReference type="Gene3D" id="2.115.10.20">
    <property type="entry name" value="Glycosyl hydrolase domain, family 43"/>
    <property type="match status" value="1"/>
</dbReference>
<reference evidence="6" key="1">
    <citation type="submission" date="2022-10" db="EMBL/GenBank/DDBJ databases">
        <authorList>
            <person name="Yu W.X."/>
        </authorList>
    </citation>
    <scope>NUCLEOTIDE SEQUENCE</scope>
    <source>
        <strain evidence="6">D04</strain>
    </source>
</reference>
<dbReference type="PANTHER" id="PTHR43301">
    <property type="entry name" value="ARABINAN ENDO-1,5-ALPHA-L-ARABINOSIDASE"/>
    <property type="match status" value="1"/>
</dbReference>
<evidence type="ECO:0000313" key="7">
    <source>
        <dbReference type="Proteomes" id="UP001207408"/>
    </source>
</evidence>
<dbReference type="PANTHER" id="PTHR43301:SF3">
    <property type="entry name" value="ARABINAN ENDO-1,5-ALPHA-L-ARABINOSIDASE A-RELATED"/>
    <property type="match status" value="1"/>
</dbReference>
<evidence type="ECO:0000256" key="1">
    <source>
        <dbReference type="ARBA" id="ARBA00004834"/>
    </source>
</evidence>
<keyword evidence="7" id="KW-1185">Reference proteome</keyword>
<keyword evidence="4 5" id="KW-0326">Glycosidase</keyword>